<dbReference type="Proteomes" id="UP000799428">
    <property type="component" value="Unassembled WGS sequence"/>
</dbReference>
<organism evidence="2 3">
    <name type="scientific">Pleomassaria siparia CBS 279.74</name>
    <dbReference type="NCBI Taxonomy" id="1314801"/>
    <lineage>
        <taxon>Eukaryota</taxon>
        <taxon>Fungi</taxon>
        <taxon>Dikarya</taxon>
        <taxon>Ascomycota</taxon>
        <taxon>Pezizomycotina</taxon>
        <taxon>Dothideomycetes</taxon>
        <taxon>Pleosporomycetidae</taxon>
        <taxon>Pleosporales</taxon>
        <taxon>Pleomassariaceae</taxon>
        <taxon>Pleomassaria</taxon>
    </lineage>
</organism>
<protein>
    <submittedName>
        <fullName evidence="2">Uncharacterized protein</fullName>
    </submittedName>
</protein>
<dbReference type="AlphaFoldDB" id="A0A6G1JQF0"/>
<evidence type="ECO:0000313" key="2">
    <source>
        <dbReference type="EMBL" id="KAF2702407.1"/>
    </source>
</evidence>
<name>A0A6G1JQF0_9PLEO</name>
<keyword evidence="1" id="KW-0732">Signal</keyword>
<sequence length="49" mass="5388">SLKFLFKYLLLLLRSALEAVLPRVTPKALLQTSTPAYLLGHNFCPSSGV</sequence>
<evidence type="ECO:0000256" key="1">
    <source>
        <dbReference type="SAM" id="SignalP"/>
    </source>
</evidence>
<evidence type="ECO:0000313" key="3">
    <source>
        <dbReference type="Proteomes" id="UP000799428"/>
    </source>
</evidence>
<keyword evidence="3" id="KW-1185">Reference proteome</keyword>
<accession>A0A6G1JQF0</accession>
<dbReference type="EMBL" id="MU005848">
    <property type="protein sequence ID" value="KAF2702407.1"/>
    <property type="molecule type" value="Genomic_DNA"/>
</dbReference>
<reference evidence="2" key="1">
    <citation type="journal article" date="2020" name="Stud. Mycol.">
        <title>101 Dothideomycetes genomes: a test case for predicting lifestyles and emergence of pathogens.</title>
        <authorList>
            <person name="Haridas S."/>
            <person name="Albert R."/>
            <person name="Binder M."/>
            <person name="Bloem J."/>
            <person name="Labutti K."/>
            <person name="Salamov A."/>
            <person name="Andreopoulos B."/>
            <person name="Baker S."/>
            <person name="Barry K."/>
            <person name="Bills G."/>
            <person name="Bluhm B."/>
            <person name="Cannon C."/>
            <person name="Castanera R."/>
            <person name="Culley D."/>
            <person name="Daum C."/>
            <person name="Ezra D."/>
            <person name="Gonzalez J."/>
            <person name="Henrissat B."/>
            <person name="Kuo A."/>
            <person name="Liang C."/>
            <person name="Lipzen A."/>
            <person name="Lutzoni F."/>
            <person name="Magnuson J."/>
            <person name="Mondo S."/>
            <person name="Nolan M."/>
            <person name="Ohm R."/>
            <person name="Pangilinan J."/>
            <person name="Park H.-J."/>
            <person name="Ramirez L."/>
            <person name="Alfaro M."/>
            <person name="Sun H."/>
            <person name="Tritt A."/>
            <person name="Yoshinaga Y."/>
            <person name="Zwiers L.-H."/>
            <person name="Turgeon B."/>
            <person name="Goodwin S."/>
            <person name="Spatafora J."/>
            <person name="Crous P."/>
            <person name="Grigoriev I."/>
        </authorList>
    </citation>
    <scope>NUCLEOTIDE SEQUENCE</scope>
    <source>
        <strain evidence="2">CBS 279.74</strain>
    </source>
</reference>
<gene>
    <name evidence="2" type="ORF">K504DRAFT_394409</name>
</gene>
<feature type="signal peptide" evidence="1">
    <location>
        <begin position="1"/>
        <end position="19"/>
    </location>
</feature>
<dbReference type="OrthoDB" id="3829627at2759"/>
<proteinExistence type="predicted"/>
<feature type="chain" id="PRO_5026181140" evidence="1">
    <location>
        <begin position="20"/>
        <end position="49"/>
    </location>
</feature>
<feature type="non-terminal residue" evidence="2">
    <location>
        <position position="1"/>
    </location>
</feature>